<feature type="chain" id="PRO_5046042869" evidence="1">
    <location>
        <begin position="22"/>
        <end position="113"/>
    </location>
</feature>
<dbReference type="PROSITE" id="PS51257">
    <property type="entry name" value="PROKAR_LIPOPROTEIN"/>
    <property type="match status" value="1"/>
</dbReference>
<evidence type="ECO:0000256" key="1">
    <source>
        <dbReference type="SAM" id="SignalP"/>
    </source>
</evidence>
<dbReference type="EMBL" id="JAYWLC010000011">
    <property type="protein sequence ID" value="MER5172778.1"/>
    <property type="molecule type" value="Genomic_DNA"/>
</dbReference>
<organism evidence="2 3">
    <name type="scientific">Thioclava kandeliae</name>
    <dbReference type="NCBI Taxonomy" id="3070818"/>
    <lineage>
        <taxon>Bacteria</taxon>
        <taxon>Pseudomonadati</taxon>
        <taxon>Pseudomonadota</taxon>
        <taxon>Alphaproteobacteria</taxon>
        <taxon>Rhodobacterales</taxon>
        <taxon>Paracoccaceae</taxon>
        <taxon>Thioclava</taxon>
    </lineage>
</organism>
<sequence length="113" mass="12414">MTRRFLSLLCLPLLAGCTLDANGRPAFMMHNSGPSMDQPGTCFLYVEDPKDGTYNLVSGIGNGTMRPWATRKRDLDAAALDAAWAKERRIMDVNPECLAILASDRSDPRPVSE</sequence>
<keyword evidence="1" id="KW-0732">Signal</keyword>
<comment type="caution">
    <text evidence="2">The sequence shown here is derived from an EMBL/GenBank/DDBJ whole genome shotgun (WGS) entry which is preliminary data.</text>
</comment>
<proteinExistence type="predicted"/>
<protein>
    <submittedName>
        <fullName evidence="2">Uncharacterized protein</fullName>
    </submittedName>
</protein>
<accession>A0ABV1SIQ7</accession>
<name>A0ABV1SIQ7_9RHOB</name>
<keyword evidence="3" id="KW-1185">Reference proteome</keyword>
<dbReference type="Proteomes" id="UP001438953">
    <property type="component" value="Unassembled WGS sequence"/>
</dbReference>
<dbReference type="RefSeq" id="WP_339111999.1">
    <property type="nucleotide sequence ID" value="NZ_JAYWLC010000011.1"/>
</dbReference>
<evidence type="ECO:0000313" key="3">
    <source>
        <dbReference type="Proteomes" id="UP001438953"/>
    </source>
</evidence>
<feature type="signal peptide" evidence="1">
    <location>
        <begin position="1"/>
        <end position="21"/>
    </location>
</feature>
<gene>
    <name evidence="2" type="ORF">VSX56_13450</name>
</gene>
<evidence type="ECO:0000313" key="2">
    <source>
        <dbReference type="EMBL" id="MER5172778.1"/>
    </source>
</evidence>
<reference evidence="2 3" key="1">
    <citation type="submission" date="2024-06" db="EMBL/GenBank/DDBJ databases">
        <title>Thioclava kandeliae sp. nov. from a rhizosphere soil sample of Kandelia candel in a mangrove.</title>
        <authorList>
            <person name="Mu T."/>
        </authorList>
    </citation>
    <scope>NUCLEOTIDE SEQUENCE [LARGE SCALE GENOMIC DNA]</scope>
    <source>
        <strain evidence="2 3">CPCC 100088</strain>
    </source>
</reference>